<keyword evidence="1" id="KW-0175">Coiled coil</keyword>
<dbReference type="EMBL" id="OVEO01000012">
    <property type="protein sequence ID" value="SPQ99615.1"/>
    <property type="molecule type" value="Genomic_DNA"/>
</dbReference>
<evidence type="ECO:0000256" key="2">
    <source>
        <dbReference type="SAM" id="MobiDB-lite"/>
    </source>
</evidence>
<feature type="compositionally biased region" description="Acidic residues" evidence="2">
    <location>
        <begin position="1"/>
        <end position="12"/>
    </location>
</feature>
<name>A0A3P3YHI7_PLABS</name>
<evidence type="ECO:0000313" key="4">
    <source>
        <dbReference type="Proteomes" id="UP000290189"/>
    </source>
</evidence>
<feature type="coiled-coil region" evidence="1">
    <location>
        <begin position="501"/>
        <end position="535"/>
    </location>
</feature>
<sequence length="1045" mass="117465">MDDINEADDDALSLDSLEDKPEASKDSASDVNDDAGETKDKPSSVDPQTDPVNTGAPVDRASFDNKPDAPDIDLDAALAAVPNIFPNQDEEPSAAVLPPDNTADILAAIDEGAKVLADAELDVPRLQLGSIAAENQAPPQPDGDATSEHELAQEQTAKPVGLPAPDGALPMPVQVADVDDDGDGAAGDADVADEEDDVVDPDDPLVARLQAAMMAQLQDAATRLDENLRERNEEVKRLNKKRETIGVDLYGLQQQLARMQMQLEKTHDRFNMFNRLRAKAEEDRELLLADLSSKSAARDTALQHAELIAREFNNVSTTLRQVAEYNESIKSEIKVTRRAAYAEEAEMTKQEKEKKAQDYQIAAMNEQIAGLQARVQTLTEQVATQNSQTGGALETIQLALDEMAQIRADKNEYISKWKSALIALSRRNKALEGCDRERQRLQAELVRLDSEYAGFVKDVRREQETNEKLTEVLTKVITECKFIEAQIARIQTARTKASSEYDVFKDQLAKTDEQLQEVQGQRRLLELEIQRIEKCISASDAARTAIENEILEKMSNQTTTEQGTQNTLKAIMKLRKTIEATEKKIGAAQNEIARVKVDILNTTAHNKDLKKTLAAFEKELKEKDLLIDKYETENALRNDMIQKKQIAIDALNRKYEQLTKNVVEDTSSASLEGKIDGLNRELQAVRNSSTDLQRKWIGTQTELLEVEAISSAEINKVAELAARHTVLGQKSKRLQRLRASVTDEIKELRKTMTSIHLEITKLNGLLVEFKTRQETLGSENRTSEITFKERGVQIEQERAGGEKKIEALQAARDSLLEEVSEISAQILIWERKINLEKETQQAIDPEVGQAEVEEMRREVHRMELRLNALKRAQEELMEDSLRTIEKRNDIQIRHLNSKRTDMTQASLRKKIASLRNEIKLKSGESRQVEQSIRRQEDNTRILIEMCEKLQTQFNELDDEKATLEQKLHLAEFQKALTSEMLAIYLETKARLSSSAPVRSTGASHVSFTQQVERLEALKTRLRELKVEFVDAEPYLDTLLRFATAT</sequence>
<protein>
    <recommendedName>
        <fullName evidence="5">Coiled-coil domain-containing protein 40</fullName>
    </recommendedName>
</protein>
<organism evidence="3 4">
    <name type="scientific">Plasmodiophora brassicae</name>
    <name type="common">Clubroot disease agent</name>
    <dbReference type="NCBI Taxonomy" id="37360"/>
    <lineage>
        <taxon>Eukaryota</taxon>
        <taxon>Sar</taxon>
        <taxon>Rhizaria</taxon>
        <taxon>Endomyxa</taxon>
        <taxon>Phytomyxea</taxon>
        <taxon>Plasmodiophorida</taxon>
        <taxon>Plasmodiophoridae</taxon>
        <taxon>Plasmodiophora</taxon>
    </lineage>
</organism>
<feature type="coiled-coil region" evidence="1">
    <location>
        <begin position="852"/>
        <end position="879"/>
    </location>
</feature>
<dbReference type="Proteomes" id="UP000290189">
    <property type="component" value="Unassembled WGS sequence"/>
</dbReference>
<dbReference type="PANTHER" id="PTHR16275">
    <property type="entry name" value="COILED-COIL DOMAIN-CONTAINING PROTEIN 40"/>
    <property type="match status" value="1"/>
</dbReference>
<geneLocation type="mitochondrion" evidence="3"/>
<feature type="coiled-coil region" evidence="1">
    <location>
        <begin position="798"/>
        <end position="825"/>
    </location>
</feature>
<dbReference type="InterPro" id="IPR037386">
    <property type="entry name" value="CCDC40"/>
</dbReference>
<feature type="compositionally biased region" description="Acidic residues" evidence="2">
    <location>
        <begin position="190"/>
        <end position="199"/>
    </location>
</feature>
<gene>
    <name evidence="3" type="ORF">PLBR_LOCUS6830</name>
</gene>
<accession>A0A3P3YHI7</accession>
<dbReference type="Gene3D" id="1.10.287.1490">
    <property type="match status" value="1"/>
</dbReference>
<reference evidence="3 4" key="1">
    <citation type="submission" date="2018-03" db="EMBL/GenBank/DDBJ databases">
        <authorList>
            <person name="Fogelqvist J."/>
        </authorList>
    </citation>
    <scope>NUCLEOTIDE SEQUENCE [LARGE SCALE GENOMIC DNA]</scope>
</reference>
<keyword evidence="3" id="KW-0496">Mitochondrion</keyword>
<dbReference type="PANTHER" id="PTHR16275:SF8">
    <property type="entry name" value="COILED-COIL DOMAIN-CONTAINING PROTEIN 40"/>
    <property type="match status" value="1"/>
</dbReference>
<feature type="coiled-coil region" evidence="1">
    <location>
        <begin position="946"/>
        <end position="973"/>
    </location>
</feature>
<evidence type="ECO:0000256" key="1">
    <source>
        <dbReference type="SAM" id="Coils"/>
    </source>
</evidence>
<dbReference type="GO" id="GO:0005737">
    <property type="term" value="C:cytoplasm"/>
    <property type="evidence" value="ECO:0007669"/>
    <property type="project" value="TreeGrafter"/>
</dbReference>
<feature type="coiled-coil region" evidence="1">
    <location>
        <begin position="571"/>
        <end position="695"/>
    </location>
</feature>
<evidence type="ECO:0000313" key="3">
    <source>
        <dbReference type="EMBL" id="SPQ99615.1"/>
    </source>
</evidence>
<evidence type="ECO:0008006" key="5">
    <source>
        <dbReference type="Google" id="ProtNLM"/>
    </source>
</evidence>
<feature type="coiled-coil region" evidence="1">
    <location>
        <begin position="214"/>
        <end position="241"/>
    </location>
</feature>
<feature type="region of interest" description="Disordered" evidence="2">
    <location>
        <begin position="1"/>
        <end position="73"/>
    </location>
</feature>
<dbReference type="AlphaFoldDB" id="A0A3P3YHI7"/>
<proteinExistence type="predicted"/>
<feature type="compositionally biased region" description="Basic and acidic residues" evidence="2">
    <location>
        <begin position="17"/>
        <end position="28"/>
    </location>
</feature>
<dbReference type="GO" id="GO:0035082">
    <property type="term" value="P:axoneme assembly"/>
    <property type="evidence" value="ECO:0007669"/>
    <property type="project" value="InterPro"/>
</dbReference>
<feature type="coiled-coil region" evidence="1">
    <location>
        <begin position="342"/>
        <end position="388"/>
    </location>
</feature>
<feature type="region of interest" description="Disordered" evidence="2">
    <location>
        <begin position="130"/>
        <end position="199"/>
    </location>
</feature>